<feature type="non-terminal residue" evidence="1">
    <location>
        <position position="1"/>
    </location>
</feature>
<sequence length="94" mass="10465">LDVPNLVFRVGVVIPLLRLVGIYDVNARVLVVPIKGEGKFYANATNCVANGVLRAELQDVDGEKRFHFTNLDLKLQIGDYNIRLDNLFNGDPVL</sequence>
<evidence type="ECO:0000313" key="2">
    <source>
        <dbReference type="Proteomes" id="UP000801492"/>
    </source>
</evidence>
<name>A0A8K0G8W4_IGNLU</name>
<dbReference type="InterPro" id="IPR038606">
    <property type="entry name" value="To_sf"/>
</dbReference>
<accession>A0A8K0G8W4</accession>
<organism evidence="1 2">
    <name type="scientific">Ignelater luminosus</name>
    <name type="common">Cucubano</name>
    <name type="synonym">Pyrophorus luminosus</name>
    <dbReference type="NCBI Taxonomy" id="2038154"/>
    <lineage>
        <taxon>Eukaryota</taxon>
        <taxon>Metazoa</taxon>
        <taxon>Ecdysozoa</taxon>
        <taxon>Arthropoda</taxon>
        <taxon>Hexapoda</taxon>
        <taxon>Insecta</taxon>
        <taxon>Pterygota</taxon>
        <taxon>Neoptera</taxon>
        <taxon>Endopterygota</taxon>
        <taxon>Coleoptera</taxon>
        <taxon>Polyphaga</taxon>
        <taxon>Elateriformia</taxon>
        <taxon>Elateroidea</taxon>
        <taxon>Elateridae</taxon>
        <taxon>Agrypninae</taxon>
        <taxon>Pyrophorini</taxon>
        <taxon>Ignelater</taxon>
    </lineage>
</organism>
<comment type="caution">
    <text evidence="1">The sequence shown here is derived from an EMBL/GenBank/DDBJ whole genome shotgun (WGS) entry which is preliminary data.</text>
</comment>
<keyword evidence="2" id="KW-1185">Reference proteome</keyword>
<dbReference type="EMBL" id="VTPC01063936">
    <property type="protein sequence ID" value="KAF2889678.1"/>
    <property type="molecule type" value="Genomic_DNA"/>
</dbReference>
<dbReference type="OrthoDB" id="8185902at2759"/>
<dbReference type="GO" id="GO:0005615">
    <property type="term" value="C:extracellular space"/>
    <property type="evidence" value="ECO:0007669"/>
    <property type="project" value="TreeGrafter"/>
</dbReference>
<gene>
    <name evidence="1" type="ORF">ILUMI_16495</name>
</gene>
<dbReference type="PANTHER" id="PTHR11008:SF39">
    <property type="entry name" value="CIRCADIAN CLOCK-CONTROLLED PROTEIN-LIKE PROTEIN"/>
    <property type="match status" value="1"/>
</dbReference>
<dbReference type="Gene3D" id="3.15.10.30">
    <property type="entry name" value="Haemolymph juvenile hormone binding protein"/>
    <property type="match status" value="1"/>
</dbReference>
<protein>
    <submittedName>
        <fullName evidence="1">Uncharacterized protein</fullName>
    </submittedName>
</protein>
<dbReference type="Pfam" id="PF06585">
    <property type="entry name" value="JHBP"/>
    <property type="match status" value="1"/>
</dbReference>
<evidence type="ECO:0000313" key="1">
    <source>
        <dbReference type="EMBL" id="KAF2889678.1"/>
    </source>
</evidence>
<dbReference type="AlphaFoldDB" id="A0A8K0G8W4"/>
<dbReference type="InterPro" id="IPR010562">
    <property type="entry name" value="Haemolymph_juvenile_hormone-bd"/>
</dbReference>
<proteinExistence type="predicted"/>
<dbReference type="PANTHER" id="PTHR11008">
    <property type="entry name" value="PROTEIN TAKEOUT-LIKE PROTEIN"/>
    <property type="match status" value="1"/>
</dbReference>
<dbReference type="Proteomes" id="UP000801492">
    <property type="component" value="Unassembled WGS sequence"/>
</dbReference>
<feature type="non-terminal residue" evidence="1">
    <location>
        <position position="94"/>
    </location>
</feature>
<reference evidence="1" key="1">
    <citation type="submission" date="2019-08" db="EMBL/GenBank/DDBJ databases">
        <title>The genome of the North American firefly Photinus pyralis.</title>
        <authorList>
            <consortium name="Photinus pyralis genome working group"/>
            <person name="Fallon T.R."/>
            <person name="Sander Lower S.E."/>
            <person name="Weng J.-K."/>
        </authorList>
    </citation>
    <scope>NUCLEOTIDE SEQUENCE</scope>
    <source>
        <strain evidence="1">TRF0915ILg1</strain>
        <tissue evidence="1">Whole body</tissue>
    </source>
</reference>